<keyword evidence="3" id="KW-1185">Reference proteome</keyword>
<sequence>MGILKDARVMPTVESVGPYFPKLVREFICNMTDDIDKPESVHFQKVVHYIWYHQAIPTPSTMTDHQHNTRFQALQEQLPPRTITNPRPSHHSSYQ</sequence>
<feature type="region of interest" description="Disordered" evidence="1">
    <location>
        <begin position="73"/>
        <end position="95"/>
    </location>
</feature>
<protein>
    <submittedName>
        <fullName evidence="2">Uncharacterized protein</fullName>
    </submittedName>
</protein>
<evidence type="ECO:0000313" key="3">
    <source>
        <dbReference type="Proteomes" id="UP001454036"/>
    </source>
</evidence>
<dbReference type="Proteomes" id="UP001454036">
    <property type="component" value="Unassembled WGS sequence"/>
</dbReference>
<reference evidence="2 3" key="1">
    <citation type="submission" date="2024-01" db="EMBL/GenBank/DDBJ databases">
        <title>The complete chloroplast genome sequence of Lithospermum erythrorhizon: insights into the phylogenetic relationship among Boraginaceae species and the maternal lineages of purple gromwells.</title>
        <authorList>
            <person name="Okada T."/>
            <person name="Watanabe K."/>
        </authorList>
    </citation>
    <scope>NUCLEOTIDE SEQUENCE [LARGE SCALE GENOMIC DNA]</scope>
</reference>
<dbReference type="AlphaFoldDB" id="A0AAV3PKN3"/>
<evidence type="ECO:0000313" key="2">
    <source>
        <dbReference type="EMBL" id="GAA0151771.1"/>
    </source>
</evidence>
<organism evidence="2 3">
    <name type="scientific">Lithospermum erythrorhizon</name>
    <name type="common">Purple gromwell</name>
    <name type="synonym">Lithospermum officinale var. erythrorhizon</name>
    <dbReference type="NCBI Taxonomy" id="34254"/>
    <lineage>
        <taxon>Eukaryota</taxon>
        <taxon>Viridiplantae</taxon>
        <taxon>Streptophyta</taxon>
        <taxon>Embryophyta</taxon>
        <taxon>Tracheophyta</taxon>
        <taxon>Spermatophyta</taxon>
        <taxon>Magnoliopsida</taxon>
        <taxon>eudicotyledons</taxon>
        <taxon>Gunneridae</taxon>
        <taxon>Pentapetalae</taxon>
        <taxon>asterids</taxon>
        <taxon>lamiids</taxon>
        <taxon>Boraginales</taxon>
        <taxon>Boraginaceae</taxon>
        <taxon>Boraginoideae</taxon>
        <taxon>Lithospermeae</taxon>
        <taxon>Lithospermum</taxon>
    </lineage>
</organism>
<accession>A0AAV3PKN3</accession>
<name>A0AAV3PKN3_LITER</name>
<dbReference type="EMBL" id="BAABME010001849">
    <property type="protein sequence ID" value="GAA0151771.1"/>
    <property type="molecule type" value="Genomic_DNA"/>
</dbReference>
<proteinExistence type="predicted"/>
<comment type="caution">
    <text evidence="2">The sequence shown here is derived from an EMBL/GenBank/DDBJ whole genome shotgun (WGS) entry which is preliminary data.</text>
</comment>
<feature type="compositionally biased region" description="Polar residues" evidence="1">
    <location>
        <begin position="82"/>
        <end position="95"/>
    </location>
</feature>
<gene>
    <name evidence="2" type="ORF">LIER_10420</name>
</gene>
<evidence type="ECO:0000256" key="1">
    <source>
        <dbReference type="SAM" id="MobiDB-lite"/>
    </source>
</evidence>